<dbReference type="RefSeq" id="WP_111925973.1">
    <property type="nucleotide sequence ID" value="NZ_CATNYB010000001.1"/>
</dbReference>
<dbReference type="Proteomes" id="UP000249986">
    <property type="component" value="Unassembled WGS sequence"/>
</dbReference>
<reference evidence="1 2" key="1">
    <citation type="submission" date="2018-06" db="EMBL/GenBank/DDBJ databases">
        <authorList>
            <consortium name="Pathogen Informatics"/>
            <person name="Doyle S."/>
        </authorList>
    </citation>
    <scope>NUCLEOTIDE SEQUENCE [LARGE SCALE GENOMIC DNA]</scope>
    <source>
        <strain evidence="1 2">NCTC10719</strain>
    </source>
</reference>
<dbReference type="AlphaFoldDB" id="A0A2X2Y0R6"/>
<organism evidence="1 2">
    <name type="scientific">Clostridium perfringens</name>
    <dbReference type="NCBI Taxonomy" id="1502"/>
    <lineage>
        <taxon>Bacteria</taxon>
        <taxon>Bacillati</taxon>
        <taxon>Bacillota</taxon>
        <taxon>Clostridia</taxon>
        <taxon>Eubacteriales</taxon>
        <taxon>Clostridiaceae</taxon>
        <taxon>Clostridium</taxon>
    </lineage>
</organism>
<protein>
    <submittedName>
        <fullName evidence="1">Uncharacterized protein</fullName>
    </submittedName>
</protein>
<accession>A0A2X2Y0R6</accession>
<proteinExistence type="predicted"/>
<name>A0A2X2Y0R6_CLOPF</name>
<sequence length="108" mass="12886">MKKSCLECYFKYSDPEGCTWGEECFGKEICNKYTRKCCECSDQANYKYNGKYYCTDCLLEKFDIEEERTTRYYLGTRYLGDDDDIDTVVKNLNEGIKKIKDEEKYNEL</sequence>
<evidence type="ECO:0000313" key="1">
    <source>
        <dbReference type="EMBL" id="SQB57814.1"/>
    </source>
</evidence>
<evidence type="ECO:0000313" key="2">
    <source>
        <dbReference type="Proteomes" id="UP000249986"/>
    </source>
</evidence>
<gene>
    <name evidence="1" type="ORF">NCTC10719_00408</name>
</gene>
<dbReference type="EMBL" id="UAWG01000001">
    <property type="protein sequence ID" value="SQB57814.1"/>
    <property type="molecule type" value="Genomic_DNA"/>
</dbReference>